<evidence type="ECO:0000313" key="2">
    <source>
        <dbReference type="EMBL" id="SEK55344.1"/>
    </source>
</evidence>
<evidence type="ECO:0000256" key="1">
    <source>
        <dbReference type="SAM" id="SignalP"/>
    </source>
</evidence>
<dbReference type="Proteomes" id="UP000199421">
    <property type="component" value="Unassembled WGS sequence"/>
</dbReference>
<proteinExistence type="predicted"/>
<accession>A0A1H7HYX5</accession>
<dbReference type="AlphaFoldDB" id="A0A1H7HYX5"/>
<sequence length="166" mass="17831">MKLNYFFSFSTAVFLLLFFFQASGQTVAITYVRDITTGTDTRTSGIPSAVRQIELRVKVSGVSSPVNVASAAALSFNVGNSSYPVYYTPVPITGEPAIWQVANWVNESSTQASFTIWVPINTVFDSGVMPVLGMRIGQGRKTGIFGSALEIVYATGSVSFPPLVVL</sequence>
<dbReference type="RefSeq" id="WP_093317917.1">
    <property type="nucleotide sequence ID" value="NZ_FOAF01000001.1"/>
</dbReference>
<keyword evidence="3" id="KW-1185">Reference proteome</keyword>
<name>A0A1H7HYX5_OLID1</name>
<feature type="signal peptide" evidence="1">
    <location>
        <begin position="1"/>
        <end position="24"/>
    </location>
</feature>
<evidence type="ECO:0000313" key="3">
    <source>
        <dbReference type="Proteomes" id="UP000199421"/>
    </source>
</evidence>
<reference evidence="3" key="1">
    <citation type="submission" date="2016-10" db="EMBL/GenBank/DDBJ databases">
        <authorList>
            <person name="Varghese N."/>
            <person name="Submissions S."/>
        </authorList>
    </citation>
    <scope>NUCLEOTIDE SEQUENCE [LARGE SCALE GENOMIC DNA]</scope>
    <source>
        <strain evidence="3">DSM 18733</strain>
    </source>
</reference>
<keyword evidence="1" id="KW-0732">Signal</keyword>
<organism evidence="2 3">
    <name type="scientific">Olivibacter domesticus</name>
    <name type="common">Pseudosphingobacterium domesticum</name>
    <dbReference type="NCBI Taxonomy" id="407022"/>
    <lineage>
        <taxon>Bacteria</taxon>
        <taxon>Pseudomonadati</taxon>
        <taxon>Bacteroidota</taxon>
        <taxon>Sphingobacteriia</taxon>
        <taxon>Sphingobacteriales</taxon>
        <taxon>Sphingobacteriaceae</taxon>
        <taxon>Olivibacter</taxon>
    </lineage>
</organism>
<feature type="chain" id="PRO_5011662784" evidence="1">
    <location>
        <begin position="25"/>
        <end position="166"/>
    </location>
</feature>
<gene>
    <name evidence="2" type="ORF">SAMN05661044_00528</name>
</gene>
<protein>
    <submittedName>
        <fullName evidence="2">Uncharacterized protein</fullName>
    </submittedName>
</protein>
<dbReference type="EMBL" id="FOAF01000001">
    <property type="protein sequence ID" value="SEK55344.1"/>
    <property type="molecule type" value="Genomic_DNA"/>
</dbReference>